<keyword evidence="3" id="KW-1185">Reference proteome</keyword>
<protein>
    <submittedName>
        <fullName evidence="2">Exonuclease SbcC</fullName>
    </submittedName>
</protein>
<evidence type="ECO:0000313" key="2">
    <source>
        <dbReference type="EMBL" id="CAG6395872.1"/>
    </source>
</evidence>
<keyword evidence="2" id="KW-0269">Exonuclease</keyword>
<name>A0A9W4GSW2_9ACTN</name>
<dbReference type="Proteomes" id="UP001152519">
    <property type="component" value="Unassembled WGS sequence"/>
</dbReference>
<keyword evidence="2" id="KW-0378">Hydrolase</keyword>
<evidence type="ECO:0000256" key="1">
    <source>
        <dbReference type="SAM" id="MobiDB-lite"/>
    </source>
</evidence>
<dbReference type="GO" id="GO:0004527">
    <property type="term" value="F:exonuclease activity"/>
    <property type="evidence" value="ECO:0007669"/>
    <property type="project" value="UniProtKB-KW"/>
</dbReference>
<organism evidence="2 3">
    <name type="scientific">Actinacidiphila cocklensis</name>
    <dbReference type="NCBI Taxonomy" id="887465"/>
    <lineage>
        <taxon>Bacteria</taxon>
        <taxon>Bacillati</taxon>
        <taxon>Actinomycetota</taxon>
        <taxon>Actinomycetes</taxon>
        <taxon>Kitasatosporales</taxon>
        <taxon>Streptomycetaceae</taxon>
        <taxon>Actinacidiphila</taxon>
    </lineage>
</organism>
<evidence type="ECO:0000313" key="3">
    <source>
        <dbReference type="Proteomes" id="UP001152519"/>
    </source>
</evidence>
<dbReference type="EMBL" id="CAJSLV010000067">
    <property type="protein sequence ID" value="CAG6395872.1"/>
    <property type="molecule type" value="Genomic_DNA"/>
</dbReference>
<proteinExistence type="predicted"/>
<gene>
    <name evidence="2" type="ORF">SCOCK_370023</name>
</gene>
<reference evidence="2" key="1">
    <citation type="submission" date="2021-05" db="EMBL/GenBank/DDBJ databases">
        <authorList>
            <person name="Arsene-Ploetze F."/>
        </authorList>
    </citation>
    <scope>NUCLEOTIDE SEQUENCE</scope>
    <source>
        <strain evidence="2">DSM 42138</strain>
    </source>
</reference>
<feature type="region of interest" description="Disordered" evidence="1">
    <location>
        <begin position="1"/>
        <end position="102"/>
    </location>
</feature>
<accession>A0A9W4GSW2</accession>
<dbReference type="AlphaFoldDB" id="A0A9W4GSW2"/>
<keyword evidence="2" id="KW-0540">Nuclease</keyword>
<comment type="caution">
    <text evidence="2">The sequence shown here is derived from an EMBL/GenBank/DDBJ whole genome shotgun (WGS) entry which is preliminary data.</text>
</comment>
<sequence>MHLDPPSSLEGDAPRGRENWPSDAIWRRRHPMCGRSCDAQSVSERSGPGSDDPAPSRVGHPRPTDAAPIIPVPIPARRGTPDGSWTKDRFVPRNPRRPGRQRLDGRRVLRGILCVLDSGIRWKFLPQELGFGSVTTGGNRNGVVGGVGARTGPGATVRGPRCGPGCRGAGGHGPVRSRTGGRCARALLGSAGRPTLW</sequence>